<dbReference type="GO" id="GO:0061499">
    <property type="term" value="C:outer plaque of mitotic spindle pole body"/>
    <property type="evidence" value="ECO:0007669"/>
    <property type="project" value="TreeGrafter"/>
</dbReference>
<dbReference type="SUPFAM" id="SSF52047">
    <property type="entry name" value="RNI-like"/>
    <property type="match status" value="1"/>
</dbReference>
<evidence type="ECO:0000313" key="5">
    <source>
        <dbReference type="Proteomes" id="UP000287166"/>
    </source>
</evidence>
<feature type="compositionally biased region" description="Basic and acidic residues" evidence="3">
    <location>
        <begin position="461"/>
        <end position="472"/>
    </location>
</feature>
<feature type="compositionally biased region" description="Low complexity" evidence="3">
    <location>
        <begin position="124"/>
        <end position="139"/>
    </location>
</feature>
<dbReference type="EMBL" id="BFAD01000007">
    <property type="protein sequence ID" value="GBE85239.1"/>
    <property type="molecule type" value="Genomic_DNA"/>
</dbReference>
<dbReference type="InterPro" id="IPR032675">
    <property type="entry name" value="LRR_dom_sf"/>
</dbReference>
<keyword evidence="2" id="KW-0677">Repeat</keyword>
<evidence type="ECO:0000256" key="2">
    <source>
        <dbReference type="ARBA" id="ARBA00022737"/>
    </source>
</evidence>
<feature type="compositionally biased region" description="Polar residues" evidence="3">
    <location>
        <begin position="382"/>
        <end position="396"/>
    </location>
</feature>
<dbReference type="GO" id="GO:1902412">
    <property type="term" value="P:regulation of mitotic cytokinesis"/>
    <property type="evidence" value="ECO:0007669"/>
    <property type="project" value="TreeGrafter"/>
</dbReference>
<feature type="compositionally biased region" description="Basic and acidic residues" evidence="3">
    <location>
        <begin position="931"/>
        <end position="942"/>
    </location>
</feature>
<feature type="region of interest" description="Disordered" evidence="3">
    <location>
        <begin position="451"/>
        <end position="497"/>
    </location>
</feature>
<accession>A0A401GSU6</accession>
<dbReference type="STRING" id="139825.A0A401GSU6"/>
<gene>
    <name evidence="4" type="ORF">SCP_0704260</name>
</gene>
<feature type="compositionally biased region" description="Polar residues" evidence="3">
    <location>
        <begin position="966"/>
        <end position="978"/>
    </location>
</feature>
<dbReference type="InterPro" id="IPR003591">
    <property type="entry name" value="Leu-rich_rpt_typical-subtyp"/>
</dbReference>
<comment type="caution">
    <text evidence="4">The sequence shown here is derived from an EMBL/GenBank/DDBJ whole genome shotgun (WGS) entry which is preliminary data.</text>
</comment>
<dbReference type="GO" id="GO:0035591">
    <property type="term" value="F:signaling adaptor activity"/>
    <property type="evidence" value="ECO:0007669"/>
    <property type="project" value="TreeGrafter"/>
</dbReference>
<protein>
    <recommendedName>
        <fullName evidence="6">Septation initiation network scaffold protein cdc11</fullName>
    </recommendedName>
</protein>
<dbReference type="Proteomes" id="UP000287166">
    <property type="component" value="Unassembled WGS sequence"/>
</dbReference>
<evidence type="ECO:0008006" key="6">
    <source>
        <dbReference type="Google" id="ProtNLM"/>
    </source>
</evidence>
<dbReference type="InterPro" id="IPR052574">
    <property type="entry name" value="CDIRP"/>
</dbReference>
<evidence type="ECO:0000256" key="3">
    <source>
        <dbReference type="SAM" id="MobiDB-lite"/>
    </source>
</evidence>
<feature type="compositionally biased region" description="Polar residues" evidence="3">
    <location>
        <begin position="62"/>
        <end position="71"/>
    </location>
</feature>
<feature type="compositionally biased region" description="Low complexity" evidence="3">
    <location>
        <begin position="1417"/>
        <end position="1441"/>
    </location>
</feature>
<dbReference type="PANTHER" id="PTHR47566:SF1">
    <property type="entry name" value="PROTEIN NUD1"/>
    <property type="match status" value="1"/>
</dbReference>
<feature type="compositionally biased region" description="Acidic residues" evidence="3">
    <location>
        <begin position="705"/>
        <end position="718"/>
    </location>
</feature>
<feature type="compositionally biased region" description="Low complexity" evidence="3">
    <location>
        <begin position="529"/>
        <end position="544"/>
    </location>
</feature>
<feature type="compositionally biased region" description="Pro residues" evidence="3">
    <location>
        <begin position="112"/>
        <end position="123"/>
    </location>
</feature>
<dbReference type="Gene3D" id="3.80.10.10">
    <property type="entry name" value="Ribonuclease Inhibitor"/>
    <property type="match status" value="2"/>
</dbReference>
<dbReference type="InterPro" id="IPR001611">
    <property type="entry name" value="Leu-rich_rpt"/>
</dbReference>
<organism evidence="4 5">
    <name type="scientific">Sparassis crispa</name>
    <dbReference type="NCBI Taxonomy" id="139825"/>
    <lineage>
        <taxon>Eukaryota</taxon>
        <taxon>Fungi</taxon>
        <taxon>Dikarya</taxon>
        <taxon>Basidiomycota</taxon>
        <taxon>Agaricomycotina</taxon>
        <taxon>Agaricomycetes</taxon>
        <taxon>Polyporales</taxon>
        <taxon>Sparassidaceae</taxon>
        <taxon>Sparassis</taxon>
    </lineage>
</organism>
<feature type="compositionally biased region" description="Polar residues" evidence="3">
    <location>
        <begin position="206"/>
        <end position="218"/>
    </location>
</feature>
<dbReference type="SMART" id="SM00369">
    <property type="entry name" value="LRR_TYP"/>
    <property type="match status" value="4"/>
</dbReference>
<name>A0A401GSU6_9APHY</name>
<dbReference type="GeneID" id="38782156"/>
<evidence type="ECO:0000256" key="1">
    <source>
        <dbReference type="ARBA" id="ARBA00022614"/>
    </source>
</evidence>
<dbReference type="PROSITE" id="PS51450">
    <property type="entry name" value="LRR"/>
    <property type="match status" value="3"/>
</dbReference>
<dbReference type="SMART" id="SM00365">
    <property type="entry name" value="LRR_SD22"/>
    <property type="match status" value="4"/>
</dbReference>
<feature type="region of interest" description="Disordered" evidence="3">
    <location>
        <begin position="1533"/>
        <end position="1555"/>
    </location>
</feature>
<feature type="region of interest" description="Disordered" evidence="3">
    <location>
        <begin position="526"/>
        <end position="609"/>
    </location>
</feature>
<dbReference type="PANTHER" id="PTHR47566">
    <property type="match status" value="1"/>
</dbReference>
<feature type="compositionally biased region" description="Polar residues" evidence="3">
    <location>
        <begin position="337"/>
        <end position="354"/>
    </location>
</feature>
<feature type="compositionally biased region" description="Acidic residues" evidence="3">
    <location>
        <begin position="738"/>
        <end position="752"/>
    </location>
</feature>
<proteinExistence type="predicted"/>
<feature type="region of interest" description="Disordered" evidence="3">
    <location>
        <begin position="911"/>
        <end position="978"/>
    </location>
</feature>
<feature type="region of interest" description="Disordered" evidence="3">
    <location>
        <begin position="56"/>
        <end position="162"/>
    </location>
</feature>
<feature type="compositionally biased region" description="Basic residues" evidence="3">
    <location>
        <begin position="488"/>
        <end position="497"/>
    </location>
</feature>
<feature type="compositionally biased region" description="Basic and acidic residues" evidence="3">
    <location>
        <begin position="1538"/>
        <end position="1555"/>
    </location>
</feature>
<dbReference type="Pfam" id="PF13855">
    <property type="entry name" value="LRR_8"/>
    <property type="match status" value="1"/>
</dbReference>
<keyword evidence="5" id="KW-1185">Reference proteome</keyword>
<keyword evidence="1" id="KW-0433">Leucine-rich repeat</keyword>
<dbReference type="RefSeq" id="XP_027616152.1">
    <property type="nucleotide sequence ID" value="XM_027760351.1"/>
</dbReference>
<feature type="region of interest" description="Disordered" evidence="3">
    <location>
        <begin position="337"/>
        <end position="396"/>
    </location>
</feature>
<feature type="compositionally biased region" description="Low complexity" evidence="3">
    <location>
        <begin position="473"/>
        <end position="487"/>
    </location>
</feature>
<feature type="region of interest" description="Disordered" evidence="3">
    <location>
        <begin position="1376"/>
        <end position="1441"/>
    </location>
</feature>
<feature type="compositionally biased region" description="Low complexity" evidence="3">
    <location>
        <begin position="584"/>
        <end position="600"/>
    </location>
</feature>
<dbReference type="GO" id="GO:0031028">
    <property type="term" value="P:septation initiation signaling"/>
    <property type="evidence" value="ECO:0007669"/>
    <property type="project" value="TreeGrafter"/>
</dbReference>
<feature type="compositionally biased region" description="Polar residues" evidence="3">
    <location>
        <begin position="823"/>
        <end position="843"/>
    </location>
</feature>
<evidence type="ECO:0000313" key="4">
    <source>
        <dbReference type="EMBL" id="GBE85239.1"/>
    </source>
</evidence>
<reference evidence="4 5" key="1">
    <citation type="journal article" date="2018" name="Sci. Rep.">
        <title>Genome sequence of the cauliflower mushroom Sparassis crispa (Hanabiratake) and its association with beneficial usage.</title>
        <authorList>
            <person name="Kiyama R."/>
            <person name="Furutani Y."/>
            <person name="Kawaguchi K."/>
            <person name="Nakanishi T."/>
        </authorList>
    </citation>
    <scope>NUCLEOTIDE SEQUENCE [LARGE SCALE GENOMIC DNA]</scope>
</reference>
<feature type="compositionally biased region" description="Acidic residues" evidence="3">
    <location>
        <begin position="144"/>
        <end position="156"/>
    </location>
</feature>
<feature type="compositionally biased region" description="Acidic residues" evidence="3">
    <location>
        <begin position="760"/>
        <end position="770"/>
    </location>
</feature>
<feature type="region of interest" description="Disordered" evidence="3">
    <location>
        <begin position="258"/>
        <end position="285"/>
    </location>
</feature>
<feature type="region of interest" description="Disordered" evidence="3">
    <location>
        <begin position="198"/>
        <end position="218"/>
    </location>
</feature>
<dbReference type="SUPFAM" id="SSF52058">
    <property type="entry name" value="L domain-like"/>
    <property type="match status" value="1"/>
</dbReference>
<dbReference type="OrthoDB" id="7451790at2759"/>
<feature type="compositionally biased region" description="Polar residues" evidence="3">
    <location>
        <begin position="271"/>
        <end position="285"/>
    </location>
</feature>
<sequence>MDDALMSARPAWQTDELEDEWIDQDEADDSVARNSSYNCTTSDLSLTQPIGSVLARNDDLETSSPVSSSGGTFLVREDVPAAPLLPQTPGRNKKGMVKDFFSPLALEKMFEPPSPPSSTPAPLPSSQSSVPPVPSRLSQVYIPGEDEAEHLEDESEGISRDQWQDSGAISQGLAVSVSPSSGAPLNCQFTFEMPRRSPFDPMTSVPEAQSTPGAPNLGSSAWNAPLTDPRLRLFQFQYDTFTREHLSAMVDSIAVNTPSGGSGQSADAASPTSLSPVREVSTSRLRSIKRIKLSPASDYSDRGDGAAVIMRPLTLRRDYVGESKSLMEKIRQARDFSTVSTVATARSPDSQGKNSPALDTPNATSKTMARPSGVSDADVSRAPSTTGTASTSNRGTYSSLAYREQAANLMAQIKRDMKGSKRIFSGDTELSHMTLSNDNEEKSAPSAPCMEITQLPMPGRNGKENVPEEKPNSRVVSSRSPRSNKSASPRKHLRRPSCIRNVEQQLADQVSNVSLDSQDLLEQFPAPPVGVTVTTVPTAPSSPADTRNVRSDPGFLAPPSEDGPAYPSSSVRSGRNEDLTRFVSSSTASGTTLTTGSAASFVKHPGPKQITRITPDDVPTLPNRVGKMVFDKVMMRWVKDTALAVTGPAEDHEIEIPAEVEANDSEDPFRDIESLGEEEPRPVVERDELDDQGSVDFQQSRIDEVETESEVEDEEEVELTSFSFDEPSSELVQAMAGEEPDPDDTDSEDEDTTAMRGPSDDESDDSDDVYGDPVLNSNGHASEHAIQDSNVLPCHIPSSVRTPTPPARASAGLTPTPVIRSAMKSNSITPMSAMKNNSGNRTPANRLAHRRSVSFSDGKRDGPILGIGRNAPSPDITVEDDSPLASGSNKSAAILVPSARTRRIADMLDNLEDLSMGDESPSKTSSAGKTPADELHPIEPRRPSSIPSNVGGAGRGISRRVVSRSQPLKSPRSSSRSANGTFLTECSFGVAHDRLVQVITDVQPFEPYWEELTSIDLSKKNVDSIARLKEFLPRLDSLSVNGNQLSWLSGVPGTVRSLSVASNSLTGITSFSHLLNLESLDISRNHIDSLRQLECLRHLRELRADGNKIDSIDGLQKMDGLVKLSLQGNVLRAIDFKRCHWARLEMLNLSQNRLVEVAGLVSLPAMVALNLDNNSLAELEFDGTLPRLRILRVSGNRLQRLNAPPFPNLRTLYADNNMLGTITKAYRLTKLENLSLRNQSGRTGLSLSIYDVRDVKRLYLSGNPLDTNFLTEPCYNLVYLEAAACRLTALPAELARLIPNVRVLNLNYNFLADARPLAGLTRLRKLSLIGSRIAQARQLVRILHGMHDLEMIDFRMNPCTLGWYLPLLVRDVPGALQPSDERNHGRSAGIGNNEAQNPREDCQPARGVRGESPPPQGSSSPARRAHSPGADAEAEADASVVAPPTWKDLDAKFRRDLPDAAYVGRLAYRGLVMRACARIRMLDGVEVGEKEREKAEQLLRGVLSARQGRKLVAGEGEERRECGGAEGVGVLGKLQKQGARETGREGRGEPARDAIADVLGTRERLRLSAPGLGVRAR</sequence>
<feature type="region of interest" description="Disordered" evidence="3">
    <location>
        <begin position="659"/>
        <end position="889"/>
    </location>
</feature>
<dbReference type="InParanoid" id="A0A401GSU6"/>
<feature type="compositionally biased region" description="Basic and acidic residues" evidence="3">
    <location>
        <begin position="667"/>
        <end position="686"/>
    </location>
</feature>